<dbReference type="Gene3D" id="3.40.50.1000">
    <property type="entry name" value="HAD superfamily/HAD-like"/>
    <property type="match status" value="1"/>
</dbReference>
<dbReference type="NCBIfam" id="TIGR01686">
    <property type="entry name" value="FkbH"/>
    <property type="match status" value="1"/>
</dbReference>
<proteinExistence type="predicted"/>
<dbReference type="InterPro" id="IPR036514">
    <property type="entry name" value="SGNH_hydro_sf"/>
</dbReference>
<dbReference type="NCBIfam" id="TIGR01681">
    <property type="entry name" value="HAD-SF-IIIC"/>
    <property type="match status" value="1"/>
</dbReference>
<dbReference type="InterPro" id="IPR010037">
    <property type="entry name" value="FkbH_domain"/>
</dbReference>
<organism evidence="1 2">
    <name type="scientific">Leptospira inadai serovar Lyme</name>
    <dbReference type="NCBI Taxonomy" id="293084"/>
    <lineage>
        <taxon>Bacteria</taxon>
        <taxon>Pseudomonadati</taxon>
        <taxon>Spirochaetota</taxon>
        <taxon>Spirochaetia</taxon>
        <taxon>Leptospirales</taxon>
        <taxon>Leptospiraceae</taxon>
        <taxon>Leptospira</taxon>
    </lineage>
</organism>
<name>A0ABX4YKM4_9LEPT</name>
<dbReference type="Gene3D" id="3.40.50.1110">
    <property type="entry name" value="SGNH hydrolase"/>
    <property type="match status" value="1"/>
</dbReference>
<dbReference type="InterPro" id="IPR010033">
    <property type="entry name" value="HAD_SF_ppase_IIIC"/>
</dbReference>
<reference evidence="1" key="1">
    <citation type="submission" date="2018-01" db="EMBL/GenBank/DDBJ databases">
        <title>Genomic characterization of Leptospira inadai serogroup Lyme isolated from captured rat in Brazil and comparative analysis with human reference strain.</title>
        <authorList>
            <person name="Moreno L.Z."/>
            <person name="Loureiro A.P."/>
            <person name="Miraglia F."/>
            <person name="Kremer F.S."/>
            <person name="Eslabao M.R."/>
            <person name="Dellagostin O.A."/>
            <person name="Lilenbaum W."/>
            <person name="Moreno A.M."/>
        </authorList>
    </citation>
    <scope>NUCLEOTIDE SEQUENCE [LARGE SCALE GENOMIC DNA]</scope>
    <source>
        <strain evidence="1">M34/99</strain>
    </source>
</reference>
<comment type="caution">
    <text evidence="1">The sequence shown here is derived from an EMBL/GenBank/DDBJ whole genome shotgun (WGS) entry which is preliminary data.</text>
</comment>
<sequence>MKYPKYSELLKANQENFNLSEPIYDAVVISNVIMGQFKDISEYHLRNSRVNAVVKTGEYDNLLQDAAKYKDADCIFLFYEMGNILDQYAFNDPSSLLSAEELRDKIKGELLFLFSELRNSKLVFFNLFSILPYSSHTIAPIFSDATIDELNIFVRENAPPSFQLVAQDKIYARVGLQEAFDLRFFISSKAPFKNEYFHAYSELILPAILTTLGRVKKVLVLDCDNTLWKGVVGEDGIEGIKVFREVQSLIVRQNKKGVLIAIVSKNNLEDVEKVFHSNSDMLLKPEHIVSWKVNWQDKATNIKELAGELNLGLSSFVFVDDSDFEVNLIRENLPEIHCIQVQKNYTDYVQTMMTLDSIFYKKVVSKEDLEKTAQYRTESLRKTSKVSFDNITDYLKSLNLKITFYEDQSSQISRIAQLTQKTNQFNLTTKRYTESEVQRMIESSDWKVFSFQVTDRYGDYGVTGALFAELNGREAFIDSFLLSCRILGRNLEKKIIETAMNRLKILGIERIGAEFVPTEKNSQTEDFYEEFQFVCSSKTAEKKEYFIHVENLPRQDLDYIEVINAR</sequence>
<dbReference type="InterPro" id="IPR036412">
    <property type="entry name" value="HAD-like_sf"/>
</dbReference>
<dbReference type="InterPro" id="IPR023214">
    <property type="entry name" value="HAD_sf"/>
</dbReference>
<dbReference type="Proteomes" id="UP000094669">
    <property type="component" value="Unassembled WGS sequence"/>
</dbReference>
<evidence type="ECO:0008006" key="3">
    <source>
        <dbReference type="Google" id="ProtNLM"/>
    </source>
</evidence>
<dbReference type="RefSeq" id="WP_020988780.1">
    <property type="nucleotide sequence ID" value="NZ_MCRM02000005.1"/>
</dbReference>
<dbReference type="EMBL" id="MCRM02000005">
    <property type="protein sequence ID" value="PNV75838.1"/>
    <property type="molecule type" value="Genomic_DNA"/>
</dbReference>
<gene>
    <name evidence="1" type="ORF">BES34_007360</name>
</gene>
<protein>
    <recommendedName>
        <fullName evidence="3">FkbH domain protein</fullName>
    </recommendedName>
</protein>
<evidence type="ECO:0000313" key="1">
    <source>
        <dbReference type="EMBL" id="PNV75838.1"/>
    </source>
</evidence>
<accession>A0ABX4YKM4</accession>
<keyword evidence="2" id="KW-1185">Reference proteome</keyword>
<evidence type="ECO:0000313" key="2">
    <source>
        <dbReference type="Proteomes" id="UP000094669"/>
    </source>
</evidence>
<dbReference type="SUPFAM" id="SSF56784">
    <property type="entry name" value="HAD-like"/>
    <property type="match status" value="1"/>
</dbReference>